<organism evidence="1 2">
    <name type="scientific">Thioclava kandeliae</name>
    <dbReference type="NCBI Taxonomy" id="3070818"/>
    <lineage>
        <taxon>Bacteria</taxon>
        <taxon>Pseudomonadati</taxon>
        <taxon>Pseudomonadota</taxon>
        <taxon>Alphaproteobacteria</taxon>
        <taxon>Rhodobacterales</taxon>
        <taxon>Paracoccaceae</taxon>
        <taxon>Thioclava</taxon>
    </lineage>
</organism>
<dbReference type="EMBL" id="JAYWLC010000004">
    <property type="protein sequence ID" value="MER5171622.1"/>
    <property type="molecule type" value="Genomic_DNA"/>
</dbReference>
<reference evidence="1 2" key="1">
    <citation type="submission" date="2024-06" db="EMBL/GenBank/DDBJ databases">
        <title>Thioclava kandeliae sp. nov. from a rhizosphere soil sample of Kandelia candel in a mangrove.</title>
        <authorList>
            <person name="Mu T."/>
        </authorList>
    </citation>
    <scope>NUCLEOTIDE SEQUENCE [LARGE SCALE GENOMIC DNA]</scope>
    <source>
        <strain evidence="1 2">CPCC 100088</strain>
    </source>
</reference>
<evidence type="ECO:0000313" key="1">
    <source>
        <dbReference type="EMBL" id="MER5171622.1"/>
    </source>
</evidence>
<evidence type="ECO:0000313" key="2">
    <source>
        <dbReference type="Proteomes" id="UP001438953"/>
    </source>
</evidence>
<proteinExistence type="predicted"/>
<name>A0ABV1SFE8_9RHOB</name>
<gene>
    <name evidence="1" type="ORF">VSX56_07515</name>
</gene>
<keyword evidence="2" id="KW-1185">Reference proteome</keyword>
<comment type="caution">
    <text evidence="1">The sequence shown here is derived from an EMBL/GenBank/DDBJ whole genome shotgun (WGS) entry which is preliminary data.</text>
</comment>
<accession>A0ABV1SFE8</accession>
<sequence length="96" mass="11068">MELTERQKLEALSLRFYQGLEWKPEAGHFYTTSRADLEVYKIVNIEDGKVFTMFTDGKSDAISEWDEAGFLTDGFGPRRVWVPLFVITPTTQDTTQ</sequence>
<dbReference type="RefSeq" id="WP_350936098.1">
    <property type="nucleotide sequence ID" value="NZ_JAYWLC010000004.1"/>
</dbReference>
<dbReference type="Proteomes" id="UP001438953">
    <property type="component" value="Unassembled WGS sequence"/>
</dbReference>
<protein>
    <submittedName>
        <fullName evidence="1">Uncharacterized protein</fullName>
    </submittedName>
</protein>